<dbReference type="InterPro" id="IPR029006">
    <property type="entry name" value="ADF-H/Gelsolin-like_dom_sf"/>
</dbReference>
<dbReference type="InterPro" id="IPR007123">
    <property type="entry name" value="Gelsolin-like_dom"/>
</dbReference>
<evidence type="ECO:0000313" key="3">
    <source>
        <dbReference type="Proteomes" id="UP000054560"/>
    </source>
</evidence>
<reference evidence="2 3" key="1">
    <citation type="submission" date="2011-02" db="EMBL/GenBank/DDBJ databases">
        <title>The Genome Sequence of Sphaeroforma arctica JP610.</title>
        <authorList>
            <consortium name="The Broad Institute Genome Sequencing Platform"/>
            <person name="Russ C."/>
            <person name="Cuomo C."/>
            <person name="Young S.K."/>
            <person name="Zeng Q."/>
            <person name="Gargeya S."/>
            <person name="Alvarado L."/>
            <person name="Berlin A."/>
            <person name="Chapman S.B."/>
            <person name="Chen Z."/>
            <person name="Freedman E."/>
            <person name="Gellesch M."/>
            <person name="Goldberg J."/>
            <person name="Griggs A."/>
            <person name="Gujja S."/>
            <person name="Heilman E."/>
            <person name="Heiman D."/>
            <person name="Howarth C."/>
            <person name="Mehta T."/>
            <person name="Neiman D."/>
            <person name="Pearson M."/>
            <person name="Roberts A."/>
            <person name="Saif S."/>
            <person name="Shea T."/>
            <person name="Shenoy N."/>
            <person name="Sisk P."/>
            <person name="Stolte C."/>
            <person name="Sykes S."/>
            <person name="White J."/>
            <person name="Yandava C."/>
            <person name="Burger G."/>
            <person name="Gray M.W."/>
            <person name="Holland P.W.H."/>
            <person name="King N."/>
            <person name="Lang F.B.F."/>
            <person name="Roger A.J."/>
            <person name="Ruiz-Trillo I."/>
            <person name="Haas B."/>
            <person name="Nusbaum C."/>
            <person name="Birren B."/>
        </authorList>
    </citation>
    <scope>NUCLEOTIDE SEQUENCE [LARGE SCALE GENOMIC DNA]</scope>
    <source>
        <strain evidence="2 3">JP610</strain>
    </source>
</reference>
<feature type="domain" description="Gelsolin-like" evidence="1">
    <location>
        <begin position="16"/>
        <end position="51"/>
    </location>
</feature>
<proteinExistence type="predicted"/>
<evidence type="ECO:0000313" key="2">
    <source>
        <dbReference type="EMBL" id="KNC71687.1"/>
    </source>
</evidence>
<sequence length="53" mass="5978">MRNPQLLRCVGSAQLMVQRSAASLTHTDVFILDDTKHVYVFVGRDSSRITKSK</sequence>
<dbReference type="Gene3D" id="3.40.20.10">
    <property type="entry name" value="Severin"/>
    <property type="match status" value="1"/>
</dbReference>
<dbReference type="SUPFAM" id="SSF55753">
    <property type="entry name" value="Actin depolymerizing proteins"/>
    <property type="match status" value="1"/>
</dbReference>
<gene>
    <name evidence="2" type="ORF">SARC_15773</name>
</gene>
<dbReference type="GeneID" id="25916277"/>
<protein>
    <recommendedName>
        <fullName evidence="1">Gelsolin-like domain-containing protein</fullName>
    </recommendedName>
</protein>
<dbReference type="AlphaFoldDB" id="A0A0L0F4R7"/>
<keyword evidence="3" id="KW-1185">Reference proteome</keyword>
<dbReference type="EMBL" id="KQ248297">
    <property type="protein sequence ID" value="KNC71687.1"/>
    <property type="molecule type" value="Genomic_DNA"/>
</dbReference>
<dbReference type="Proteomes" id="UP000054560">
    <property type="component" value="Unassembled WGS sequence"/>
</dbReference>
<dbReference type="RefSeq" id="XP_014145589.1">
    <property type="nucleotide sequence ID" value="XM_014290114.1"/>
</dbReference>
<accession>A0A0L0F4R7</accession>
<dbReference type="Pfam" id="PF00626">
    <property type="entry name" value="Gelsolin"/>
    <property type="match status" value="1"/>
</dbReference>
<name>A0A0L0F4R7_9EUKA</name>
<evidence type="ECO:0000259" key="1">
    <source>
        <dbReference type="Pfam" id="PF00626"/>
    </source>
</evidence>
<feature type="non-terminal residue" evidence="2">
    <location>
        <position position="53"/>
    </location>
</feature>
<organism evidence="2 3">
    <name type="scientific">Sphaeroforma arctica JP610</name>
    <dbReference type="NCBI Taxonomy" id="667725"/>
    <lineage>
        <taxon>Eukaryota</taxon>
        <taxon>Ichthyosporea</taxon>
        <taxon>Ichthyophonida</taxon>
        <taxon>Sphaeroforma</taxon>
    </lineage>
</organism>